<gene>
    <name evidence="3" type="ORF">FG383_11585</name>
</gene>
<keyword evidence="1" id="KW-0175">Coiled coil</keyword>
<evidence type="ECO:0000256" key="2">
    <source>
        <dbReference type="SAM" id="Phobius"/>
    </source>
</evidence>
<feature type="coiled-coil region" evidence="1">
    <location>
        <begin position="42"/>
        <end position="90"/>
    </location>
</feature>
<dbReference type="Proteomes" id="UP000318937">
    <property type="component" value="Unassembled WGS sequence"/>
</dbReference>
<evidence type="ECO:0000256" key="1">
    <source>
        <dbReference type="SAM" id="Coils"/>
    </source>
</evidence>
<evidence type="ECO:0000313" key="4">
    <source>
        <dbReference type="Proteomes" id="UP000318937"/>
    </source>
</evidence>
<proteinExistence type="predicted"/>
<keyword evidence="2" id="KW-1133">Transmembrane helix</keyword>
<keyword evidence="2" id="KW-0812">Transmembrane</keyword>
<feature type="transmembrane region" description="Helical" evidence="2">
    <location>
        <begin position="20"/>
        <end position="43"/>
    </location>
</feature>
<keyword evidence="4" id="KW-1185">Reference proteome</keyword>
<accession>A0A544T9L5</accession>
<sequence>MRPDEPNDDGLPPNFGLTVGFIASVILSIGYVVDTIGTGIALYEANRDFKEVEKAAQDQQQQITDIQNKLDQLLGQMEELKKEKDESRNRYRHKRG</sequence>
<dbReference type="EMBL" id="VDGG01000021">
    <property type="protein sequence ID" value="TQR14147.1"/>
    <property type="molecule type" value="Genomic_DNA"/>
</dbReference>
<keyword evidence="2" id="KW-0472">Membrane</keyword>
<dbReference type="OrthoDB" id="2970036at2"/>
<dbReference type="AlphaFoldDB" id="A0A544T9L5"/>
<name>A0A544T9L5_9BACI</name>
<comment type="caution">
    <text evidence="3">The sequence shown here is derived from an EMBL/GenBank/DDBJ whole genome shotgun (WGS) entry which is preliminary data.</text>
</comment>
<reference evidence="3 4" key="1">
    <citation type="submission" date="2019-05" db="EMBL/GenBank/DDBJ databases">
        <title>Psychrobacillus vulpis sp. nov., a new species isolated from feces of a red fox that inhabits in The Tablas de Daimiel Natural Park, Albacete, Spain.</title>
        <authorList>
            <person name="Rodriguez M."/>
            <person name="Reina J.C."/>
            <person name="Bejar V."/>
            <person name="Llamas I."/>
        </authorList>
    </citation>
    <scope>NUCLEOTIDE SEQUENCE [LARGE SCALE GENOMIC DNA]</scope>
    <source>
        <strain evidence="3 4">NHI-2</strain>
    </source>
</reference>
<organism evidence="3 4">
    <name type="scientific">Psychrobacillus soli</name>
    <dbReference type="NCBI Taxonomy" id="1543965"/>
    <lineage>
        <taxon>Bacteria</taxon>
        <taxon>Bacillati</taxon>
        <taxon>Bacillota</taxon>
        <taxon>Bacilli</taxon>
        <taxon>Bacillales</taxon>
        <taxon>Bacillaceae</taxon>
        <taxon>Psychrobacillus</taxon>
    </lineage>
</organism>
<dbReference type="RefSeq" id="WP_142607549.1">
    <property type="nucleotide sequence ID" value="NZ_VDGG01000021.1"/>
</dbReference>
<protein>
    <submittedName>
        <fullName evidence="3">Uncharacterized protein</fullName>
    </submittedName>
</protein>
<evidence type="ECO:0000313" key="3">
    <source>
        <dbReference type="EMBL" id="TQR14147.1"/>
    </source>
</evidence>